<proteinExistence type="predicted"/>
<keyword evidence="3" id="KW-0862">Zinc</keyword>
<feature type="domain" description="RING-type" evidence="5">
    <location>
        <begin position="3"/>
        <end position="81"/>
    </location>
</feature>
<protein>
    <recommendedName>
        <fullName evidence="5">RING-type domain-containing protein</fullName>
    </recommendedName>
</protein>
<sequence>MECPICMNLLSETPDPTSPSLPPAKKQKKEGNNATSNTISTPCGHIFHRICLHGWLKKEHEILQEKHRQEKERADLNEAIVMSLLDENSDKTHTSNNNSQSQTKTDSKDRNGNSIESQSDEGGGVDVNVLNWFSSGFDYWFNDSGSNDNDESNWWE</sequence>
<accession>A0ABP1QFH6</accession>
<keyword evidence="7" id="KW-1185">Reference proteome</keyword>
<dbReference type="InterPro" id="IPR013083">
    <property type="entry name" value="Znf_RING/FYVE/PHD"/>
</dbReference>
<organism evidence="6 7">
    <name type="scientific">Orchesella dallaii</name>
    <dbReference type="NCBI Taxonomy" id="48710"/>
    <lineage>
        <taxon>Eukaryota</taxon>
        <taxon>Metazoa</taxon>
        <taxon>Ecdysozoa</taxon>
        <taxon>Arthropoda</taxon>
        <taxon>Hexapoda</taxon>
        <taxon>Collembola</taxon>
        <taxon>Entomobryomorpha</taxon>
        <taxon>Entomobryoidea</taxon>
        <taxon>Orchesellidae</taxon>
        <taxon>Orchesellinae</taxon>
        <taxon>Orchesella</taxon>
    </lineage>
</organism>
<comment type="caution">
    <text evidence="6">The sequence shown here is derived from an EMBL/GenBank/DDBJ whole genome shotgun (WGS) entry which is preliminary data.</text>
</comment>
<keyword evidence="1" id="KW-0479">Metal-binding</keyword>
<feature type="region of interest" description="Disordered" evidence="4">
    <location>
        <begin position="9"/>
        <end position="39"/>
    </location>
</feature>
<evidence type="ECO:0000256" key="1">
    <source>
        <dbReference type="ARBA" id="ARBA00022723"/>
    </source>
</evidence>
<evidence type="ECO:0000256" key="3">
    <source>
        <dbReference type="ARBA" id="ARBA00022833"/>
    </source>
</evidence>
<gene>
    <name evidence="6" type="ORF">ODALV1_LOCUS10812</name>
</gene>
<evidence type="ECO:0000313" key="6">
    <source>
        <dbReference type="EMBL" id="CAL8101349.1"/>
    </source>
</evidence>
<reference evidence="6 7" key="1">
    <citation type="submission" date="2024-08" db="EMBL/GenBank/DDBJ databases">
        <authorList>
            <person name="Cucini C."/>
            <person name="Frati F."/>
        </authorList>
    </citation>
    <scope>NUCLEOTIDE SEQUENCE [LARGE SCALE GENOMIC DNA]</scope>
</reference>
<dbReference type="InterPro" id="IPR001841">
    <property type="entry name" value="Znf_RING"/>
</dbReference>
<feature type="compositionally biased region" description="Polar residues" evidence="4">
    <location>
        <begin position="94"/>
        <end position="104"/>
    </location>
</feature>
<evidence type="ECO:0000259" key="5">
    <source>
        <dbReference type="SMART" id="SM00184"/>
    </source>
</evidence>
<dbReference type="EMBL" id="CAXLJM020000033">
    <property type="protein sequence ID" value="CAL8101349.1"/>
    <property type="molecule type" value="Genomic_DNA"/>
</dbReference>
<evidence type="ECO:0000256" key="4">
    <source>
        <dbReference type="SAM" id="MobiDB-lite"/>
    </source>
</evidence>
<feature type="region of interest" description="Disordered" evidence="4">
    <location>
        <begin position="66"/>
        <end position="123"/>
    </location>
</feature>
<evidence type="ECO:0000256" key="2">
    <source>
        <dbReference type="ARBA" id="ARBA00022771"/>
    </source>
</evidence>
<feature type="compositionally biased region" description="Basic and acidic residues" evidence="4">
    <location>
        <begin position="66"/>
        <end position="76"/>
    </location>
</feature>
<dbReference type="SMART" id="SM00184">
    <property type="entry name" value="RING"/>
    <property type="match status" value="1"/>
</dbReference>
<dbReference type="Gene3D" id="3.30.40.10">
    <property type="entry name" value="Zinc/RING finger domain, C3HC4 (zinc finger)"/>
    <property type="match status" value="1"/>
</dbReference>
<dbReference type="InterPro" id="IPR018957">
    <property type="entry name" value="Znf_C3HC4_RING-type"/>
</dbReference>
<name>A0ABP1QFH6_9HEXA</name>
<keyword evidence="2" id="KW-0863">Zinc-finger</keyword>
<dbReference type="Pfam" id="PF00097">
    <property type="entry name" value="zf-C3HC4"/>
    <property type="match status" value="1"/>
</dbReference>
<dbReference type="SUPFAM" id="SSF57850">
    <property type="entry name" value="RING/U-box"/>
    <property type="match status" value="1"/>
</dbReference>
<dbReference type="Proteomes" id="UP001642540">
    <property type="component" value="Unassembled WGS sequence"/>
</dbReference>
<evidence type="ECO:0000313" key="7">
    <source>
        <dbReference type="Proteomes" id="UP001642540"/>
    </source>
</evidence>